<feature type="region of interest" description="Disordered" evidence="1">
    <location>
        <begin position="292"/>
        <end position="312"/>
    </location>
</feature>
<dbReference type="InterPro" id="IPR000719">
    <property type="entry name" value="Prot_kinase_dom"/>
</dbReference>
<dbReference type="Proteomes" id="UP000054549">
    <property type="component" value="Unassembled WGS sequence"/>
</dbReference>
<dbReference type="InterPro" id="IPR011009">
    <property type="entry name" value="Kinase-like_dom_sf"/>
</dbReference>
<evidence type="ECO:0000313" key="3">
    <source>
        <dbReference type="EMBL" id="KIL60534.1"/>
    </source>
</evidence>
<dbReference type="GO" id="GO:0005524">
    <property type="term" value="F:ATP binding"/>
    <property type="evidence" value="ECO:0007669"/>
    <property type="project" value="InterPro"/>
</dbReference>
<dbReference type="Gene3D" id="1.10.510.10">
    <property type="entry name" value="Transferase(Phosphotransferase) domain 1"/>
    <property type="match status" value="1"/>
</dbReference>
<feature type="domain" description="Protein kinase" evidence="2">
    <location>
        <begin position="1"/>
        <end position="259"/>
    </location>
</feature>
<dbReference type="PROSITE" id="PS50011">
    <property type="entry name" value="PROTEIN_KINASE_DOM"/>
    <property type="match status" value="1"/>
</dbReference>
<dbReference type="InParanoid" id="A0A0C2T257"/>
<evidence type="ECO:0000256" key="1">
    <source>
        <dbReference type="SAM" id="MobiDB-lite"/>
    </source>
</evidence>
<proteinExistence type="predicted"/>
<dbReference type="Pfam" id="PF00069">
    <property type="entry name" value="Pkinase"/>
    <property type="match status" value="1"/>
</dbReference>
<dbReference type="HOGENOM" id="CLU_019279_2_0_1"/>
<gene>
    <name evidence="3" type="ORF">M378DRAFT_168028</name>
</gene>
<dbReference type="GO" id="GO:0004672">
    <property type="term" value="F:protein kinase activity"/>
    <property type="evidence" value="ECO:0007669"/>
    <property type="project" value="InterPro"/>
</dbReference>
<dbReference type="SUPFAM" id="SSF56112">
    <property type="entry name" value="Protein kinase-like (PK-like)"/>
    <property type="match status" value="1"/>
</dbReference>
<dbReference type="AlphaFoldDB" id="A0A0C2T257"/>
<protein>
    <recommendedName>
        <fullName evidence="2">Protein kinase domain-containing protein</fullName>
    </recommendedName>
</protein>
<sequence length="358" mass="40439">MPPTQGLVFKAVEAKSGRTVALKKSRVSQRLNRTIIRYESRILHLLQGHPAIPAIYGYGQLPHFEYLAMELLGPSVKDCATGPVAVITVVRVVLQMLSALEHIHKHGFVHRDIKPENVLSSLTDPSRIVLIDFGISRRINPAPPTRYDPLKESRYIVGTLHWASLNAHDGIDLGPRDDLESLAYVVFFLLRGNLPWRIPGSYNESIKSRMRRIRASKAAASGDKFGASFPTEFGYLLDCGRRLEYDQMPDYAELKRRFTDLNRCVGDMDAEGPLDWSSVGIFIREEYTGSDIAHSEDNTESDHERDEGNKEESFTDSYFALDIGNWDRQEARDRSLTLPIEQVELADSSIPRIVEVTK</sequence>
<organism evidence="3 4">
    <name type="scientific">Amanita muscaria (strain Koide BX008)</name>
    <dbReference type="NCBI Taxonomy" id="946122"/>
    <lineage>
        <taxon>Eukaryota</taxon>
        <taxon>Fungi</taxon>
        <taxon>Dikarya</taxon>
        <taxon>Basidiomycota</taxon>
        <taxon>Agaricomycotina</taxon>
        <taxon>Agaricomycetes</taxon>
        <taxon>Agaricomycetidae</taxon>
        <taxon>Agaricales</taxon>
        <taxon>Pluteineae</taxon>
        <taxon>Amanitaceae</taxon>
        <taxon>Amanita</taxon>
    </lineage>
</organism>
<dbReference type="SMART" id="SM00220">
    <property type="entry name" value="S_TKc"/>
    <property type="match status" value="1"/>
</dbReference>
<name>A0A0C2T257_AMAMK</name>
<keyword evidence="4" id="KW-1185">Reference proteome</keyword>
<evidence type="ECO:0000313" key="4">
    <source>
        <dbReference type="Proteomes" id="UP000054549"/>
    </source>
</evidence>
<evidence type="ECO:0000259" key="2">
    <source>
        <dbReference type="PROSITE" id="PS50011"/>
    </source>
</evidence>
<dbReference type="EMBL" id="KN818297">
    <property type="protein sequence ID" value="KIL60534.1"/>
    <property type="molecule type" value="Genomic_DNA"/>
</dbReference>
<accession>A0A0C2T257</accession>
<reference evidence="3 4" key="1">
    <citation type="submission" date="2014-04" db="EMBL/GenBank/DDBJ databases">
        <title>Evolutionary Origins and Diversification of the Mycorrhizal Mutualists.</title>
        <authorList>
            <consortium name="DOE Joint Genome Institute"/>
            <consortium name="Mycorrhizal Genomics Consortium"/>
            <person name="Kohler A."/>
            <person name="Kuo A."/>
            <person name="Nagy L.G."/>
            <person name="Floudas D."/>
            <person name="Copeland A."/>
            <person name="Barry K.W."/>
            <person name="Cichocki N."/>
            <person name="Veneault-Fourrey C."/>
            <person name="LaButti K."/>
            <person name="Lindquist E.A."/>
            <person name="Lipzen A."/>
            <person name="Lundell T."/>
            <person name="Morin E."/>
            <person name="Murat C."/>
            <person name="Riley R."/>
            <person name="Ohm R."/>
            <person name="Sun H."/>
            <person name="Tunlid A."/>
            <person name="Henrissat B."/>
            <person name="Grigoriev I.V."/>
            <person name="Hibbett D.S."/>
            <person name="Martin F."/>
        </authorList>
    </citation>
    <scope>NUCLEOTIDE SEQUENCE [LARGE SCALE GENOMIC DNA]</scope>
    <source>
        <strain evidence="3 4">Koide BX008</strain>
    </source>
</reference>
<dbReference type="OrthoDB" id="5579860at2759"/>
<dbReference type="PANTHER" id="PTHR11909">
    <property type="entry name" value="CASEIN KINASE-RELATED"/>
    <property type="match status" value="1"/>
</dbReference>
<dbReference type="STRING" id="946122.A0A0C2T257"/>
<dbReference type="InterPro" id="IPR050235">
    <property type="entry name" value="CK1_Ser-Thr_kinase"/>
</dbReference>